<reference evidence="2 3" key="1">
    <citation type="journal article" date="2018" name="Mycol. Prog.">
        <title>Coniella lustricola, a new species from submerged detritus.</title>
        <authorList>
            <person name="Raudabaugh D.B."/>
            <person name="Iturriaga T."/>
            <person name="Carver A."/>
            <person name="Mondo S."/>
            <person name="Pangilinan J."/>
            <person name="Lipzen A."/>
            <person name="He G."/>
            <person name="Amirebrahimi M."/>
            <person name="Grigoriev I.V."/>
            <person name="Miller A.N."/>
        </authorList>
    </citation>
    <scope>NUCLEOTIDE SEQUENCE [LARGE SCALE GENOMIC DNA]</scope>
    <source>
        <strain evidence="2 3">B22-T-1</strain>
    </source>
</reference>
<dbReference type="Proteomes" id="UP000241462">
    <property type="component" value="Unassembled WGS sequence"/>
</dbReference>
<evidence type="ECO:0000256" key="1">
    <source>
        <dbReference type="SAM" id="SignalP"/>
    </source>
</evidence>
<organism evidence="2 3">
    <name type="scientific">Coniella lustricola</name>
    <dbReference type="NCBI Taxonomy" id="2025994"/>
    <lineage>
        <taxon>Eukaryota</taxon>
        <taxon>Fungi</taxon>
        <taxon>Dikarya</taxon>
        <taxon>Ascomycota</taxon>
        <taxon>Pezizomycotina</taxon>
        <taxon>Sordariomycetes</taxon>
        <taxon>Sordariomycetidae</taxon>
        <taxon>Diaporthales</taxon>
        <taxon>Schizoparmaceae</taxon>
        <taxon>Coniella</taxon>
    </lineage>
</organism>
<dbReference type="EMBL" id="KZ678437">
    <property type="protein sequence ID" value="PSR85806.1"/>
    <property type="molecule type" value="Genomic_DNA"/>
</dbReference>
<dbReference type="AlphaFoldDB" id="A0A2T3A8U9"/>
<keyword evidence="3" id="KW-1185">Reference proteome</keyword>
<evidence type="ECO:0000313" key="2">
    <source>
        <dbReference type="EMBL" id="PSR85806.1"/>
    </source>
</evidence>
<dbReference type="OrthoDB" id="4867494at2759"/>
<accession>A0A2T3A8U9</accession>
<sequence length="156" mass="15966">MKALAVVVFAAATLAAGTQEHTVTTVATSNNTTATEATCGLGYTYCGYILKEQKNFDDATILTAYCAGGYCDSATGTTDTDPMQGLYVCLPESAVPRRDNSVGDDDGPYTGPVKIELLCACSGTPFAGGDNVCLNPAGDHIGRCSTPCANNATTGD</sequence>
<feature type="signal peptide" evidence="1">
    <location>
        <begin position="1"/>
        <end position="17"/>
    </location>
</feature>
<dbReference type="InParanoid" id="A0A2T3A8U9"/>
<protein>
    <submittedName>
        <fullName evidence="2">Uncharacterized protein</fullName>
    </submittedName>
</protein>
<name>A0A2T3A8U9_9PEZI</name>
<evidence type="ECO:0000313" key="3">
    <source>
        <dbReference type="Proteomes" id="UP000241462"/>
    </source>
</evidence>
<gene>
    <name evidence="2" type="ORF">BD289DRAFT_250166</name>
</gene>
<proteinExistence type="predicted"/>
<feature type="chain" id="PRO_5015517149" evidence="1">
    <location>
        <begin position="18"/>
        <end position="156"/>
    </location>
</feature>
<keyword evidence="1" id="KW-0732">Signal</keyword>